<dbReference type="Gene3D" id="1.10.1740.10">
    <property type="match status" value="1"/>
</dbReference>
<dbReference type="Pfam" id="PF04542">
    <property type="entry name" value="Sigma70_r2"/>
    <property type="match status" value="1"/>
</dbReference>
<sequence length="275" mass="29954">MSGTVATWNCDAGFSGQGIAAAPPGRPGRPPPGGSWNLAAFERHRATYLARARRILGCPAQAEDVVQDVLLRLIADPPPAETVIQAAYIGRMVRNLALDRARRQGFERRLFTDLDAAPDPADPGTGTPEAAAASRESLRQVEAAVAELPEPVRTAFQLHRVEGVPQVEIAARLGVSRALVCGLVRRGHLHCLAALDRRCAACPARVQAPGQQQRQAEPVGQELGRDPAGEHPRVAEERRQDQERRDQRQPLRRQRHGGGPARRADRLEQGRGREL</sequence>
<dbReference type="Gene3D" id="1.10.10.10">
    <property type="entry name" value="Winged helix-like DNA-binding domain superfamily/Winged helix DNA-binding domain"/>
    <property type="match status" value="1"/>
</dbReference>
<proteinExistence type="inferred from homology"/>
<dbReference type="PANTHER" id="PTHR43133">
    <property type="entry name" value="RNA POLYMERASE ECF-TYPE SIGMA FACTO"/>
    <property type="match status" value="1"/>
</dbReference>
<name>A0ABV2N8P3_9HYPH</name>
<keyword evidence="4" id="KW-0804">Transcription</keyword>
<dbReference type="InterPro" id="IPR013249">
    <property type="entry name" value="RNA_pol_sigma70_r4_t2"/>
</dbReference>
<evidence type="ECO:0000313" key="8">
    <source>
        <dbReference type="EMBL" id="MET3862856.1"/>
    </source>
</evidence>
<keyword evidence="2" id="KW-0805">Transcription regulation</keyword>
<dbReference type="InterPro" id="IPR013325">
    <property type="entry name" value="RNA_pol_sigma_r2"/>
</dbReference>
<evidence type="ECO:0000256" key="1">
    <source>
        <dbReference type="ARBA" id="ARBA00010641"/>
    </source>
</evidence>
<reference evidence="8 9" key="1">
    <citation type="submission" date="2024-06" db="EMBL/GenBank/DDBJ databases">
        <title>Genomics of switchgrass bacterial isolates.</title>
        <authorList>
            <person name="Shade A."/>
        </authorList>
    </citation>
    <scope>NUCLEOTIDE SEQUENCE [LARGE SCALE GENOMIC DNA]</scope>
    <source>
        <strain evidence="8 9">PvP084</strain>
    </source>
</reference>
<feature type="domain" description="RNA polymerase sigma factor 70 region 4 type 2" evidence="7">
    <location>
        <begin position="139"/>
        <end position="180"/>
    </location>
</feature>
<protein>
    <submittedName>
        <fullName evidence="8">RNA polymerase sigma-70 factor (ECF subfamily)</fullName>
    </submittedName>
</protein>
<organism evidence="8 9">
    <name type="scientific">Methylobacterium radiotolerans</name>
    <dbReference type="NCBI Taxonomy" id="31998"/>
    <lineage>
        <taxon>Bacteria</taxon>
        <taxon>Pseudomonadati</taxon>
        <taxon>Pseudomonadota</taxon>
        <taxon>Alphaproteobacteria</taxon>
        <taxon>Hyphomicrobiales</taxon>
        <taxon>Methylobacteriaceae</taxon>
        <taxon>Methylobacterium</taxon>
    </lineage>
</organism>
<dbReference type="EMBL" id="JBEPNW010000002">
    <property type="protein sequence ID" value="MET3862856.1"/>
    <property type="molecule type" value="Genomic_DNA"/>
</dbReference>
<evidence type="ECO:0000256" key="4">
    <source>
        <dbReference type="ARBA" id="ARBA00023163"/>
    </source>
</evidence>
<gene>
    <name evidence="8" type="ORF">ABIC20_000165</name>
</gene>
<dbReference type="PANTHER" id="PTHR43133:SF63">
    <property type="entry name" value="RNA POLYMERASE SIGMA FACTOR FECI-RELATED"/>
    <property type="match status" value="1"/>
</dbReference>
<dbReference type="Proteomes" id="UP001549119">
    <property type="component" value="Unassembled WGS sequence"/>
</dbReference>
<feature type="domain" description="RNA polymerase sigma-70 region 2" evidence="6">
    <location>
        <begin position="41"/>
        <end position="105"/>
    </location>
</feature>
<dbReference type="InterPro" id="IPR014284">
    <property type="entry name" value="RNA_pol_sigma-70_dom"/>
</dbReference>
<comment type="caution">
    <text evidence="8">The sequence shown here is derived from an EMBL/GenBank/DDBJ whole genome shotgun (WGS) entry which is preliminary data.</text>
</comment>
<feature type="compositionally biased region" description="Basic and acidic residues" evidence="5">
    <location>
        <begin position="262"/>
        <end position="275"/>
    </location>
</feature>
<evidence type="ECO:0000256" key="3">
    <source>
        <dbReference type="ARBA" id="ARBA00023082"/>
    </source>
</evidence>
<evidence type="ECO:0000256" key="5">
    <source>
        <dbReference type="SAM" id="MobiDB-lite"/>
    </source>
</evidence>
<evidence type="ECO:0000313" key="9">
    <source>
        <dbReference type="Proteomes" id="UP001549119"/>
    </source>
</evidence>
<dbReference type="Pfam" id="PF08281">
    <property type="entry name" value="Sigma70_r4_2"/>
    <property type="match status" value="1"/>
</dbReference>
<keyword evidence="9" id="KW-1185">Reference proteome</keyword>
<keyword evidence="3" id="KW-0731">Sigma factor</keyword>
<evidence type="ECO:0000259" key="6">
    <source>
        <dbReference type="Pfam" id="PF04542"/>
    </source>
</evidence>
<comment type="similarity">
    <text evidence="1">Belongs to the sigma-70 factor family. ECF subfamily.</text>
</comment>
<evidence type="ECO:0000259" key="7">
    <source>
        <dbReference type="Pfam" id="PF08281"/>
    </source>
</evidence>
<dbReference type="SUPFAM" id="SSF88659">
    <property type="entry name" value="Sigma3 and sigma4 domains of RNA polymerase sigma factors"/>
    <property type="match status" value="1"/>
</dbReference>
<dbReference type="SUPFAM" id="SSF88946">
    <property type="entry name" value="Sigma2 domain of RNA polymerase sigma factors"/>
    <property type="match status" value="1"/>
</dbReference>
<dbReference type="InterPro" id="IPR013324">
    <property type="entry name" value="RNA_pol_sigma_r3/r4-like"/>
</dbReference>
<dbReference type="NCBIfam" id="TIGR02937">
    <property type="entry name" value="sigma70-ECF"/>
    <property type="match status" value="1"/>
</dbReference>
<accession>A0ABV2N8P3</accession>
<evidence type="ECO:0000256" key="2">
    <source>
        <dbReference type="ARBA" id="ARBA00023015"/>
    </source>
</evidence>
<feature type="region of interest" description="Disordered" evidence="5">
    <location>
        <begin position="207"/>
        <end position="275"/>
    </location>
</feature>
<dbReference type="InterPro" id="IPR039425">
    <property type="entry name" value="RNA_pol_sigma-70-like"/>
</dbReference>
<dbReference type="InterPro" id="IPR007627">
    <property type="entry name" value="RNA_pol_sigma70_r2"/>
</dbReference>
<feature type="compositionally biased region" description="Basic and acidic residues" evidence="5">
    <location>
        <begin position="223"/>
        <end position="249"/>
    </location>
</feature>
<dbReference type="InterPro" id="IPR036388">
    <property type="entry name" value="WH-like_DNA-bd_sf"/>
</dbReference>